<dbReference type="InterPro" id="IPR050426">
    <property type="entry name" value="Glycosyltransferase_28"/>
</dbReference>
<evidence type="ECO:0000313" key="1">
    <source>
        <dbReference type="EMBL" id="PND36378.1"/>
    </source>
</evidence>
<proteinExistence type="predicted"/>
<evidence type="ECO:0008006" key="3">
    <source>
        <dbReference type="Google" id="ProtNLM"/>
    </source>
</evidence>
<organism evidence="1 2">
    <name type="scientific">Kinneretia aquatilis</name>
    <dbReference type="NCBI Taxonomy" id="2070761"/>
    <lineage>
        <taxon>Bacteria</taxon>
        <taxon>Pseudomonadati</taxon>
        <taxon>Pseudomonadota</taxon>
        <taxon>Betaproteobacteria</taxon>
        <taxon>Burkholderiales</taxon>
        <taxon>Sphaerotilaceae</taxon>
        <taxon>Roseateles</taxon>
    </lineage>
</organism>
<dbReference type="RefSeq" id="WP_102770151.1">
    <property type="nucleotide sequence ID" value="NZ_POSP01000004.1"/>
</dbReference>
<dbReference type="OrthoDB" id="6620093at2"/>
<name>A0A2N8KSD4_9BURK</name>
<dbReference type="PANTHER" id="PTHR48050:SF13">
    <property type="entry name" value="STEROL 3-BETA-GLUCOSYLTRANSFERASE UGT80A2"/>
    <property type="match status" value="1"/>
</dbReference>
<dbReference type="Gene3D" id="3.40.50.2000">
    <property type="entry name" value="Glycogen Phosphorylase B"/>
    <property type="match status" value="2"/>
</dbReference>
<dbReference type="Proteomes" id="UP000235916">
    <property type="component" value="Unassembled WGS sequence"/>
</dbReference>
<dbReference type="AlphaFoldDB" id="A0A2N8KSD4"/>
<gene>
    <name evidence="1" type="ORF">C1O66_22040</name>
</gene>
<dbReference type="SUPFAM" id="SSF53756">
    <property type="entry name" value="UDP-Glycosyltransferase/glycogen phosphorylase"/>
    <property type="match status" value="1"/>
</dbReference>
<sequence length="401" mass="43459">MSAPKLLFVAEAVSLAHVARPSVLAHCAVAAGYEVIFASNGQFPVCSASPEWQSYALHSIAPALFLQRLADGQPVYNEAELRAYVDADIRMLEALRPAAIVGDYRLSLSVAARKVGIPLMSIANAHWSPFARDQQMQAPEMAPARYLGYAGLDLVFRAVWPWASLHHCAAMNRVRADYGLPAYRSLREYYCDGDLTLYSDTPALVPTADLPASHRYVGPIVWSPQMTPPDWWGVPAGQGRPLAYITLGSTGSVDLLPAIIDACLAEGMSCLVATAGRSDFRSDSPYVFCAPYLPGSEAAACADVVVCNGGSATVQQALQKGRPVLGICSNLDQVLTMKAMQQAGVGRYFRAGQFSQSRMRQALRDLRDEPALRARALAMVEEFARWDPRVHFPKALAAVLS</sequence>
<dbReference type="EMBL" id="POSP01000004">
    <property type="protein sequence ID" value="PND36378.1"/>
    <property type="molecule type" value="Genomic_DNA"/>
</dbReference>
<keyword evidence="2" id="KW-1185">Reference proteome</keyword>
<dbReference type="PANTHER" id="PTHR48050">
    <property type="entry name" value="STEROL 3-BETA-GLUCOSYLTRANSFERASE"/>
    <property type="match status" value="1"/>
</dbReference>
<reference evidence="1 2" key="1">
    <citation type="submission" date="2018-01" db="EMBL/GenBank/DDBJ databases">
        <title>Draft genome sequence of Paucibacter aquatile CR182 isolated from freshwater of the Nakdong River.</title>
        <authorList>
            <person name="Choi A."/>
            <person name="Chung E.J."/>
        </authorList>
    </citation>
    <scope>NUCLEOTIDE SEQUENCE [LARGE SCALE GENOMIC DNA]</scope>
    <source>
        <strain evidence="1 2">CR182</strain>
    </source>
</reference>
<evidence type="ECO:0000313" key="2">
    <source>
        <dbReference type="Proteomes" id="UP000235916"/>
    </source>
</evidence>
<accession>A0A2N8KSD4</accession>
<comment type="caution">
    <text evidence="1">The sequence shown here is derived from an EMBL/GenBank/DDBJ whole genome shotgun (WGS) entry which is preliminary data.</text>
</comment>
<protein>
    <recommendedName>
        <fullName evidence="3">Glycosyl transferase family 1</fullName>
    </recommendedName>
</protein>